<organism evidence="1 2">
    <name type="scientific">Paenibacillus antri</name>
    <dbReference type="NCBI Taxonomy" id="2582848"/>
    <lineage>
        <taxon>Bacteria</taxon>
        <taxon>Bacillati</taxon>
        <taxon>Bacillota</taxon>
        <taxon>Bacilli</taxon>
        <taxon>Bacillales</taxon>
        <taxon>Paenibacillaceae</taxon>
        <taxon>Paenibacillus</taxon>
    </lineage>
</organism>
<proteinExistence type="predicted"/>
<reference evidence="1 2" key="1">
    <citation type="submission" date="2019-05" db="EMBL/GenBank/DDBJ databases">
        <authorList>
            <person name="Narsing Rao M.P."/>
            <person name="Li W.J."/>
        </authorList>
    </citation>
    <scope>NUCLEOTIDE SEQUENCE [LARGE SCALE GENOMIC DNA]</scope>
    <source>
        <strain evidence="1 2">SYSU_K30003</strain>
    </source>
</reference>
<protein>
    <submittedName>
        <fullName evidence="1">DUF2533 family protein</fullName>
    </submittedName>
</protein>
<gene>
    <name evidence="1" type="ORF">FE782_21600</name>
</gene>
<comment type="caution">
    <text evidence="1">The sequence shown here is derived from an EMBL/GenBank/DDBJ whole genome shotgun (WGS) entry which is preliminary data.</text>
</comment>
<accession>A0A5R9GC68</accession>
<dbReference type="EMBL" id="VCIW01000016">
    <property type="protein sequence ID" value="TLS50263.1"/>
    <property type="molecule type" value="Genomic_DNA"/>
</dbReference>
<dbReference type="AlphaFoldDB" id="A0A5R9GC68"/>
<evidence type="ECO:0000313" key="1">
    <source>
        <dbReference type="EMBL" id="TLS50263.1"/>
    </source>
</evidence>
<keyword evidence="2" id="KW-1185">Reference proteome</keyword>
<dbReference type="RefSeq" id="WP_138196417.1">
    <property type="nucleotide sequence ID" value="NZ_VCIW01000016.1"/>
</dbReference>
<sequence>MNVHESISKHSKKQHLHLVEFERLDALREEAIEEAVTKCRNGEPFDVDRINEATARINAHAKHGISPTRKYVTIEMVKQFVFSSKA</sequence>
<dbReference type="Pfam" id="PF10752">
    <property type="entry name" value="DUF2533"/>
    <property type="match status" value="1"/>
</dbReference>
<evidence type="ECO:0000313" key="2">
    <source>
        <dbReference type="Proteomes" id="UP000309676"/>
    </source>
</evidence>
<dbReference type="Proteomes" id="UP000309676">
    <property type="component" value="Unassembled WGS sequence"/>
</dbReference>
<name>A0A5R9GC68_9BACL</name>
<dbReference type="OrthoDB" id="2679622at2"/>
<dbReference type="InterPro" id="IPR019688">
    <property type="entry name" value="DUF2533"/>
</dbReference>